<evidence type="ECO:0000256" key="2">
    <source>
        <dbReference type="ARBA" id="ARBA00022448"/>
    </source>
</evidence>
<dbReference type="PANTHER" id="PTHR23513:SF11">
    <property type="entry name" value="STAPHYLOFERRIN A TRANSPORTER"/>
    <property type="match status" value="1"/>
</dbReference>
<dbReference type="GO" id="GO:0005886">
    <property type="term" value="C:plasma membrane"/>
    <property type="evidence" value="ECO:0007669"/>
    <property type="project" value="UniProtKB-SubCell"/>
</dbReference>
<dbReference type="PANTHER" id="PTHR23513">
    <property type="entry name" value="INTEGRAL MEMBRANE EFFLUX PROTEIN-RELATED"/>
    <property type="match status" value="1"/>
</dbReference>
<evidence type="ECO:0000256" key="1">
    <source>
        <dbReference type="ARBA" id="ARBA00004651"/>
    </source>
</evidence>
<feature type="transmembrane region" description="Helical" evidence="7">
    <location>
        <begin position="55"/>
        <end position="78"/>
    </location>
</feature>
<evidence type="ECO:0000313" key="8">
    <source>
        <dbReference type="EMBL" id="NKX43841.1"/>
    </source>
</evidence>
<dbReference type="AlphaFoldDB" id="A0A7X6GYZ5"/>
<dbReference type="EMBL" id="JAAZQQ010000001">
    <property type="protein sequence ID" value="NKX43841.1"/>
    <property type="molecule type" value="Genomic_DNA"/>
</dbReference>
<evidence type="ECO:0000313" key="9">
    <source>
        <dbReference type="Proteomes" id="UP000526408"/>
    </source>
</evidence>
<evidence type="ECO:0000256" key="4">
    <source>
        <dbReference type="ARBA" id="ARBA00022692"/>
    </source>
</evidence>
<dbReference type="Pfam" id="PF05977">
    <property type="entry name" value="MFS_3"/>
    <property type="match status" value="1"/>
</dbReference>
<dbReference type="InterPro" id="IPR010290">
    <property type="entry name" value="TM_effector"/>
</dbReference>
<feature type="transmembrane region" description="Helical" evidence="7">
    <location>
        <begin position="261"/>
        <end position="281"/>
    </location>
</feature>
<comment type="caution">
    <text evidence="8">The sequence shown here is derived from an EMBL/GenBank/DDBJ whole genome shotgun (WGS) entry which is preliminary data.</text>
</comment>
<dbReference type="Gene3D" id="1.20.1250.20">
    <property type="entry name" value="MFS general substrate transporter like domains"/>
    <property type="match status" value="1"/>
</dbReference>
<feature type="transmembrane region" description="Helical" evidence="7">
    <location>
        <begin position="379"/>
        <end position="404"/>
    </location>
</feature>
<feature type="transmembrane region" description="Helical" evidence="7">
    <location>
        <begin position="319"/>
        <end position="342"/>
    </location>
</feature>
<gene>
    <name evidence="8" type="ORF">HCU73_04500</name>
</gene>
<organism evidence="8 9">
    <name type="scientific">Roseicyclus persicicus</name>
    <dbReference type="NCBI Taxonomy" id="2650661"/>
    <lineage>
        <taxon>Bacteria</taxon>
        <taxon>Pseudomonadati</taxon>
        <taxon>Pseudomonadota</taxon>
        <taxon>Alphaproteobacteria</taxon>
        <taxon>Rhodobacterales</taxon>
        <taxon>Roseobacteraceae</taxon>
        <taxon>Roseicyclus</taxon>
    </lineage>
</organism>
<dbReference type="RefSeq" id="WP_168622182.1">
    <property type="nucleotide sequence ID" value="NZ_JAAZQQ010000001.1"/>
</dbReference>
<protein>
    <submittedName>
        <fullName evidence="8">MFS transporter</fullName>
    </submittedName>
</protein>
<evidence type="ECO:0000256" key="3">
    <source>
        <dbReference type="ARBA" id="ARBA00022475"/>
    </source>
</evidence>
<feature type="transmembrane region" description="Helical" evidence="7">
    <location>
        <begin position="293"/>
        <end position="313"/>
    </location>
</feature>
<keyword evidence="2" id="KW-0813">Transport</keyword>
<keyword evidence="3" id="KW-1003">Cell membrane</keyword>
<keyword evidence="5 7" id="KW-1133">Transmembrane helix</keyword>
<name>A0A7X6GYZ5_9RHOB</name>
<reference evidence="8 9" key="1">
    <citation type="submission" date="2020-04" db="EMBL/GenBank/DDBJ databases">
        <authorList>
            <person name="Yoon J."/>
        </authorList>
    </citation>
    <scope>NUCLEOTIDE SEQUENCE [LARGE SCALE GENOMIC DNA]</scope>
    <source>
        <strain evidence="8 9">KMU-115</strain>
    </source>
</reference>
<feature type="transmembrane region" description="Helical" evidence="7">
    <location>
        <begin position="25"/>
        <end position="49"/>
    </location>
</feature>
<feature type="transmembrane region" description="Helical" evidence="7">
    <location>
        <begin position="354"/>
        <end position="373"/>
    </location>
</feature>
<comment type="subcellular location">
    <subcellularLocation>
        <location evidence="1">Cell membrane</location>
        <topology evidence="1">Multi-pass membrane protein</topology>
    </subcellularLocation>
</comment>
<evidence type="ECO:0000256" key="6">
    <source>
        <dbReference type="ARBA" id="ARBA00023136"/>
    </source>
</evidence>
<dbReference type="InterPro" id="IPR036259">
    <property type="entry name" value="MFS_trans_sf"/>
</dbReference>
<keyword evidence="6 7" id="KW-0472">Membrane</keyword>
<evidence type="ECO:0000256" key="7">
    <source>
        <dbReference type="SAM" id="Phobius"/>
    </source>
</evidence>
<keyword evidence="9" id="KW-1185">Reference proteome</keyword>
<evidence type="ECO:0000256" key="5">
    <source>
        <dbReference type="ARBA" id="ARBA00022989"/>
    </source>
</evidence>
<proteinExistence type="predicted"/>
<accession>A0A7X6GYZ5</accession>
<dbReference type="CDD" id="cd06173">
    <property type="entry name" value="MFS_MefA_like"/>
    <property type="match status" value="1"/>
</dbReference>
<keyword evidence="4 7" id="KW-0812">Transmembrane</keyword>
<dbReference type="Proteomes" id="UP000526408">
    <property type="component" value="Unassembled WGS sequence"/>
</dbReference>
<dbReference type="SUPFAM" id="SSF103473">
    <property type="entry name" value="MFS general substrate transporter"/>
    <property type="match status" value="1"/>
</dbReference>
<sequence>MTLRKGALDISGLAGGAFRDGQFRLFFVGIFFAVQAIWVQRVTLGWLAWERTGSAGFVGLVAGLSLAPALVLGPFFGVMADRVDIRRASFTTNGSMAAVLAALALALPWTGPGALVLAALAIGVISSAHHPVRMSLGPRLVPAAMVQHVVSITALNFNLARLVAPVLAGWVIATAGAGVALWLSVLCYVPMLLVLPRLRPRALPPRARASVLSDLVEGLRYAVTAPLVRSALLLTLSFATAVRGALEVLPVLADGAFGRGAAGLGVLTAAAGAGALGSAVLKAAGADAVGARLSPAVLWATMVGQGAVVAMGVAPAWPLAVLATALTGFCATWVGVSMQASIQSDLPDAYRGRVMSLWVVVGFGTVALGAFAIGALAEWIGIGAALAVAGLTGAAVQGALILGVHPRR</sequence>